<comment type="caution">
    <text evidence="2">The sequence shown here is derived from an EMBL/GenBank/DDBJ whole genome shotgun (WGS) entry which is preliminary data.</text>
</comment>
<feature type="compositionally biased region" description="Low complexity" evidence="1">
    <location>
        <begin position="107"/>
        <end position="117"/>
    </location>
</feature>
<evidence type="ECO:0000313" key="3">
    <source>
        <dbReference type="Proteomes" id="UP001172708"/>
    </source>
</evidence>
<evidence type="ECO:0000313" key="2">
    <source>
        <dbReference type="EMBL" id="MDN4479442.1"/>
    </source>
</evidence>
<keyword evidence="3" id="KW-1185">Reference proteome</keyword>
<proteinExistence type="predicted"/>
<reference evidence="2" key="1">
    <citation type="submission" date="2023-06" db="EMBL/GenBank/DDBJ databases">
        <title>Egi l300058.</title>
        <authorList>
            <person name="Gao L."/>
            <person name="Fang B.-Z."/>
            <person name="Li W.-J."/>
        </authorList>
    </citation>
    <scope>NUCLEOTIDE SEQUENCE</scope>
    <source>
        <strain evidence="2">EGI L300058</strain>
    </source>
</reference>
<sequence length="237" mass="23817">MVNQSRDESTAVDDSGAIGRGHARGAVPVVTSAPGFSRRLRTVAAVAVCAGLLAACSSDSDADASADDADASPIAAESSGADEASDGAGDDSRDDSSEDSGADAAEESSGGVASGTAQWDGETYEYDSVMCQDQSQFGQFTIVANGPDAPTLGVKIEFDPLEEPDYSQPSSVELFFGEGGATVGEGEGYETPYGPVEGATSSTDGASGSVRLDPDESTTAPDVNPDGGQLDFEVTCG</sequence>
<name>A0ABT8GDD8_9MICO</name>
<organism evidence="2 3">
    <name type="scientific">Demequina muriae</name>
    <dbReference type="NCBI Taxonomy" id="3051664"/>
    <lineage>
        <taxon>Bacteria</taxon>
        <taxon>Bacillati</taxon>
        <taxon>Actinomycetota</taxon>
        <taxon>Actinomycetes</taxon>
        <taxon>Micrococcales</taxon>
        <taxon>Demequinaceae</taxon>
        <taxon>Demequina</taxon>
    </lineage>
</organism>
<feature type="compositionally biased region" description="Low complexity" evidence="1">
    <location>
        <begin position="71"/>
        <end position="82"/>
    </location>
</feature>
<dbReference type="RefSeq" id="WP_301140581.1">
    <property type="nucleotide sequence ID" value="NZ_JAUHQA010000001.1"/>
</dbReference>
<feature type="compositionally biased region" description="Low complexity" evidence="1">
    <location>
        <begin position="189"/>
        <end position="209"/>
    </location>
</feature>
<gene>
    <name evidence="2" type="ORF">QQX02_00710</name>
</gene>
<feature type="region of interest" description="Disordered" evidence="1">
    <location>
        <begin position="1"/>
        <end position="30"/>
    </location>
</feature>
<evidence type="ECO:0000256" key="1">
    <source>
        <dbReference type="SAM" id="MobiDB-lite"/>
    </source>
</evidence>
<feature type="region of interest" description="Disordered" evidence="1">
    <location>
        <begin position="59"/>
        <end position="119"/>
    </location>
</feature>
<protein>
    <submittedName>
        <fullName evidence="2">Uncharacterized protein</fullName>
    </submittedName>
</protein>
<feature type="compositionally biased region" description="Acidic residues" evidence="1">
    <location>
        <begin position="96"/>
        <end position="106"/>
    </location>
</feature>
<feature type="compositionally biased region" description="Acidic residues" evidence="1">
    <location>
        <begin position="60"/>
        <end position="70"/>
    </location>
</feature>
<dbReference type="Proteomes" id="UP001172708">
    <property type="component" value="Unassembled WGS sequence"/>
</dbReference>
<dbReference type="EMBL" id="JAUHQA010000001">
    <property type="protein sequence ID" value="MDN4479442.1"/>
    <property type="molecule type" value="Genomic_DNA"/>
</dbReference>
<feature type="region of interest" description="Disordered" evidence="1">
    <location>
        <begin position="178"/>
        <end position="237"/>
    </location>
</feature>
<accession>A0ABT8GDD8</accession>